<keyword evidence="7" id="KW-0472">Membrane</keyword>
<dbReference type="NCBIfam" id="NF007739">
    <property type="entry name" value="PRK10419.1"/>
    <property type="match status" value="2"/>
</dbReference>
<dbReference type="Pfam" id="PF08352">
    <property type="entry name" value="oligo_HPY"/>
    <property type="match status" value="2"/>
</dbReference>
<dbReference type="GO" id="GO:0015833">
    <property type="term" value="P:peptide transport"/>
    <property type="evidence" value="ECO:0007669"/>
    <property type="project" value="InterPro"/>
</dbReference>
<dbReference type="InterPro" id="IPR003439">
    <property type="entry name" value="ABC_transporter-like_ATP-bd"/>
</dbReference>
<evidence type="ECO:0000313" key="10">
    <source>
        <dbReference type="Proteomes" id="UP000570678"/>
    </source>
</evidence>
<protein>
    <submittedName>
        <fullName evidence="9">ABC transporter ATP-binding protein</fullName>
    </submittedName>
</protein>
<evidence type="ECO:0000256" key="4">
    <source>
        <dbReference type="ARBA" id="ARBA00022475"/>
    </source>
</evidence>
<dbReference type="PANTHER" id="PTHR43297">
    <property type="entry name" value="OLIGOPEPTIDE TRANSPORT ATP-BINDING PROTEIN APPD"/>
    <property type="match status" value="1"/>
</dbReference>
<dbReference type="AlphaFoldDB" id="A0A846YBL0"/>
<reference evidence="9 10" key="1">
    <citation type="submission" date="2020-04" db="EMBL/GenBank/DDBJ databases">
        <title>MicrobeNet Type strains.</title>
        <authorList>
            <person name="Nicholson A.C."/>
        </authorList>
    </citation>
    <scope>NUCLEOTIDE SEQUENCE [LARGE SCALE GENOMIC DNA]</scope>
    <source>
        <strain evidence="9 10">JCM 3332</strain>
    </source>
</reference>
<dbReference type="GO" id="GO:0016887">
    <property type="term" value="F:ATP hydrolysis activity"/>
    <property type="evidence" value="ECO:0007669"/>
    <property type="project" value="InterPro"/>
</dbReference>
<comment type="similarity">
    <text evidence="2">Belongs to the ABC transporter superfamily.</text>
</comment>
<comment type="caution">
    <text evidence="9">The sequence shown here is derived from an EMBL/GenBank/DDBJ whole genome shotgun (WGS) entry which is preliminary data.</text>
</comment>
<keyword evidence="6 9" id="KW-0067">ATP-binding</keyword>
<evidence type="ECO:0000256" key="7">
    <source>
        <dbReference type="ARBA" id="ARBA00023136"/>
    </source>
</evidence>
<dbReference type="NCBIfam" id="NF008453">
    <property type="entry name" value="PRK11308.1"/>
    <property type="match status" value="2"/>
</dbReference>
<dbReference type="InterPro" id="IPR013563">
    <property type="entry name" value="Oligopep_ABC_C"/>
</dbReference>
<dbReference type="Proteomes" id="UP000570678">
    <property type="component" value="Unassembled WGS sequence"/>
</dbReference>
<dbReference type="CDD" id="cd03257">
    <property type="entry name" value="ABC_NikE_OppD_transporters"/>
    <property type="match status" value="2"/>
</dbReference>
<sequence length="627" mass="66844">MTESAANRSGGPAETEPTAPLLEVTGLRVSFPSEEGRIEAVRGVDYTVADGEVLAIVGESGSGKSVSSLAVMGLLPEQARVGGSIRLRGRELLGLGDKELSRLRGSAVSMVFQDPLSALTPVFRVGDQIAEALLAHGAMSKEAAAKRAVELLDLVGIPDPELRARAFPHEFSGGMRQRVVIAMAIANDPALIICDEPTTALDVTVQKQILNLLRKARDITGAGVVMITHDMGIAATIADRVAVMYAGRIVETASTAALFRNPRMPYTVGLLGSIPRMDGPPRAPLIPIVGAPPAMHALPPGCSFAPRCPVAIDACRTTEPPLTETDPGQAAACIRTAELSSGALFDAYRQEIRATAATPDTDTQVVLKVTDLVKTFQITSGVLLRRRKGEVRAVDGISFEIRAGRTLALVGESGSGKSTTLTQILDLVKPQSGSIEVMGRDVATLTRAERRELRRKLQIVFQDPTASLDPRLPVADAVGQPMRIAGRPKSEIAQRVPALLRQVGLRPEHADRYPGDFSGGQKQRICIARALALDPELLVLDEPVSSLDVSIQAGVLNLLRDLQAERGLSYLFVSHDLSVVRNLAHDIAVMYRGEIVEAGPAEQIFEAPEHAYTRSLIEAVPVPVVQG</sequence>
<evidence type="ECO:0000256" key="2">
    <source>
        <dbReference type="ARBA" id="ARBA00005417"/>
    </source>
</evidence>
<dbReference type="Gene3D" id="3.40.50.300">
    <property type="entry name" value="P-loop containing nucleotide triphosphate hydrolases"/>
    <property type="match status" value="2"/>
</dbReference>
<dbReference type="InterPro" id="IPR017871">
    <property type="entry name" value="ABC_transporter-like_CS"/>
</dbReference>
<dbReference type="PROSITE" id="PS00211">
    <property type="entry name" value="ABC_TRANSPORTER_1"/>
    <property type="match status" value="2"/>
</dbReference>
<dbReference type="SMART" id="SM00382">
    <property type="entry name" value="AAA"/>
    <property type="match status" value="2"/>
</dbReference>
<dbReference type="InterPro" id="IPR027417">
    <property type="entry name" value="P-loop_NTPase"/>
</dbReference>
<comment type="subcellular location">
    <subcellularLocation>
        <location evidence="1">Cell membrane</location>
        <topology evidence="1">Peripheral membrane protein</topology>
    </subcellularLocation>
</comment>
<dbReference type="NCBIfam" id="TIGR01727">
    <property type="entry name" value="oligo_HPY"/>
    <property type="match status" value="1"/>
</dbReference>
<dbReference type="PROSITE" id="PS50893">
    <property type="entry name" value="ABC_TRANSPORTER_2"/>
    <property type="match status" value="2"/>
</dbReference>
<dbReference type="SUPFAM" id="SSF52540">
    <property type="entry name" value="P-loop containing nucleoside triphosphate hydrolases"/>
    <property type="match status" value="2"/>
</dbReference>
<evidence type="ECO:0000256" key="3">
    <source>
        <dbReference type="ARBA" id="ARBA00022448"/>
    </source>
</evidence>
<dbReference type="FunFam" id="3.40.50.300:FF:000016">
    <property type="entry name" value="Oligopeptide ABC transporter ATP-binding component"/>
    <property type="match status" value="1"/>
</dbReference>
<evidence type="ECO:0000259" key="8">
    <source>
        <dbReference type="PROSITE" id="PS50893"/>
    </source>
</evidence>
<keyword evidence="10" id="KW-1185">Reference proteome</keyword>
<dbReference type="EMBL" id="JAAXOT010000003">
    <property type="protein sequence ID" value="NKY56237.1"/>
    <property type="molecule type" value="Genomic_DNA"/>
</dbReference>
<dbReference type="InterPro" id="IPR003593">
    <property type="entry name" value="AAA+_ATPase"/>
</dbReference>
<keyword evidence="5" id="KW-0547">Nucleotide-binding</keyword>
<feature type="domain" description="ABC transporter" evidence="8">
    <location>
        <begin position="22"/>
        <end position="271"/>
    </location>
</feature>
<accession>A0A846YBL0</accession>
<evidence type="ECO:0000313" key="9">
    <source>
        <dbReference type="EMBL" id="NKY56237.1"/>
    </source>
</evidence>
<dbReference type="FunFam" id="3.40.50.300:FF:001659">
    <property type="entry name" value="Peptide ABC transporter ATP-binding protein"/>
    <property type="match status" value="1"/>
</dbReference>
<keyword evidence="4" id="KW-1003">Cell membrane</keyword>
<evidence type="ECO:0000256" key="1">
    <source>
        <dbReference type="ARBA" id="ARBA00004202"/>
    </source>
</evidence>
<dbReference type="GO" id="GO:0005524">
    <property type="term" value="F:ATP binding"/>
    <property type="evidence" value="ECO:0007669"/>
    <property type="project" value="UniProtKB-KW"/>
</dbReference>
<dbReference type="InterPro" id="IPR050388">
    <property type="entry name" value="ABC_Ni/Peptide_Import"/>
</dbReference>
<dbReference type="Pfam" id="PF00005">
    <property type="entry name" value="ABC_tran"/>
    <property type="match status" value="2"/>
</dbReference>
<dbReference type="PANTHER" id="PTHR43297:SF2">
    <property type="entry name" value="DIPEPTIDE TRANSPORT ATP-BINDING PROTEIN DPPD"/>
    <property type="match status" value="1"/>
</dbReference>
<evidence type="ECO:0000256" key="5">
    <source>
        <dbReference type="ARBA" id="ARBA00022741"/>
    </source>
</evidence>
<dbReference type="RefSeq" id="WP_062971733.1">
    <property type="nucleotide sequence ID" value="NZ_JAAXOT010000003.1"/>
</dbReference>
<dbReference type="GO" id="GO:0005886">
    <property type="term" value="C:plasma membrane"/>
    <property type="evidence" value="ECO:0007669"/>
    <property type="project" value="UniProtKB-SubCell"/>
</dbReference>
<organism evidence="9 10">
    <name type="scientific">Nocardia flavorosea</name>
    <dbReference type="NCBI Taxonomy" id="53429"/>
    <lineage>
        <taxon>Bacteria</taxon>
        <taxon>Bacillati</taxon>
        <taxon>Actinomycetota</taxon>
        <taxon>Actinomycetes</taxon>
        <taxon>Mycobacteriales</taxon>
        <taxon>Nocardiaceae</taxon>
        <taxon>Nocardia</taxon>
    </lineage>
</organism>
<evidence type="ECO:0000256" key="6">
    <source>
        <dbReference type="ARBA" id="ARBA00022840"/>
    </source>
</evidence>
<keyword evidence="3" id="KW-0813">Transport</keyword>
<proteinExistence type="inferred from homology"/>
<feature type="domain" description="ABC transporter" evidence="8">
    <location>
        <begin position="367"/>
        <end position="617"/>
    </location>
</feature>
<gene>
    <name evidence="9" type="ORF">HGA15_08725</name>
</gene>
<name>A0A846YBL0_9NOCA</name>